<dbReference type="Proteomes" id="UP000299102">
    <property type="component" value="Unassembled WGS sequence"/>
</dbReference>
<keyword evidence="8" id="KW-0067">ATP-binding</keyword>
<dbReference type="GO" id="GO:0005886">
    <property type="term" value="C:plasma membrane"/>
    <property type="evidence" value="ECO:0007669"/>
    <property type="project" value="TreeGrafter"/>
</dbReference>
<keyword evidence="6" id="KW-0472">Membrane</keyword>
<sequence length="155" mass="17709">MRAPYLGSIPRFTTREKTKTHGTERSNGVTGRITVNGHPRDMRVYKKLSTYIMQDDLLQPRLTVHEAMRIAADLKLGSELGRAEKELIVRIHECTFMYFRPVSVSVIEEILQTLGLWDHRETSSELLSGGQYKRLSIALELVNNPPIIFLDEPTT</sequence>
<dbReference type="AlphaFoldDB" id="A0A4C1ZWP5"/>
<keyword evidence="8" id="KW-0547">Nucleotide-binding</keyword>
<organism evidence="8 9">
    <name type="scientific">Eumeta variegata</name>
    <name type="common">Bagworm moth</name>
    <name type="synonym">Eumeta japonica</name>
    <dbReference type="NCBI Taxonomy" id="151549"/>
    <lineage>
        <taxon>Eukaryota</taxon>
        <taxon>Metazoa</taxon>
        <taxon>Ecdysozoa</taxon>
        <taxon>Arthropoda</taxon>
        <taxon>Hexapoda</taxon>
        <taxon>Insecta</taxon>
        <taxon>Pterygota</taxon>
        <taxon>Neoptera</taxon>
        <taxon>Endopterygota</taxon>
        <taxon>Lepidoptera</taxon>
        <taxon>Glossata</taxon>
        <taxon>Ditrysia</taxon>
        <taxon>Tineoidea</taxon>
        <taxon>Psychidae</taxon>
        <taxon>Oiketicinae</taxon>
        <taxon>Eumeta</taxon>
    </lineage>
</organism>
<gene>
    <name evidence="8" type="primary">ABCG4</name>
    <name evidence="8" type="ORF">EVAR_67046_1</name>
</gene>
<dbReference type="GO" id="GO:0005524">
    <property type="term" value="F:ATP binding"/>
    <property type="evidence" value="ECO:0007669"/>
    <property type="project" value="UniProtKB-KW"/>
</dbReference>
<evidence type="ECO:0000256" key="3">
    <source>
        <dbReference type="ARBA" id="ARBA00022448"/>
    </source>
</evidence>
<comment type="subcellular location">
    <subcellularLocation>
        <location evidence="1">Membrane</location>
        <topology evidence="1">Multi-pass membrane protein</topology>
    </subcellularLocation>
</comment>
<comment type="caution">
    <text evidence="8">The sequence shown here is derived from an EMBL/GenBank/DDBJ whole genome shotgun (WGS) entry which is preliminary data.</text>
</comment>
<proteinExistence type="inferred from homology"/>
<dbReference type="Pfam" id="PF00005">
    <property type="entry name" value="ABC_tran"/>
    <property type="match status" value="1"/>
</dbReference>
<dbReference type="OrthoDB" id="66620at2759"/>
<dbReference type="InterPro" id="IPR027417">
    <property type="entry name" value="P-loop_NTPase"/>
</dbReference>
<comment type="similarity">
    <text evidence="2">Belongs to the ABC transporter superfamily. ABCG family. Eye pigment precursor importer (TC 3.A.1.204) subfamily.</text>
</comment>
<keyword evidence="3" id="KW-0813">Transport</keyword>
<evidence type="ECO:0000256" key="2">
    <source>
        <dbReference type="ARBA" id="ARBA00005814"/>
    </source>
</evidence>
<name>A0A4C1ZWP5_EUMVA</name>
<evidence type="ECO:0000256" key="6">
    <source>
        <dbReference type="ARBA" id="ARBA00023136"/>
    </source>
</evidence>
<dbReference type="GO" id="GO:0016887">
    <property type="term" value="F:ATP hydrolysis activity"/>
    <property type="evidence" value="ECO:0007669"/>
    <property type="project" value="InterPro"/>
</dbReference>
<evidence type="ECO:0000313" key="9">
    <source>
        <dbReference type="Proteomes" id="UP000299102"/>
    </source>
</evidence>
<evidence type="ECO:0000256" key="5">
    <source>
        <dbReference type="ARBA" id="ARBA00022989"/>
    </source>
</evidence>
<dbReference type="PANTHER" id="PTHR48041:SF105">
    <property type="entry name" value="FI02074P"/>
    <property type="match status" value="1"/>
</dbReference>
<dbReference type="STRING" id="151549.A0A4C1ZWP5"/>
<dbReference type="InterPro" id="IPR003439">
    <property type="entry name" value="ABC_transporter-like_ATP-bd"/>
</dbReference>
<keyword evidence="9" id="KW-1185">Reference proteome</keyword>
<dbReference type="SUPFAM" id="SSF52540">
    <property type="entry name" value="P-loop containing nucleoside triphosphate hydrolases"/>
    <property type="match status" value="1"/>
</dbReference>
<accession>A0A4C1ZWP5</accession>
<dbReference type="EMBL" id="BGZK01002173">
    <property type="protein sequence ID" value="GBP91474.1"/>
    <property type="molecule type" value="Genomic_DNA"/>
</dbReference>
<dbReference type="InterPro" id="IPR050352">
    <property type="entry name" value="ABCG_transporters"/>
</dbReference>
<protein>
    <submittedName>
        <fullName evidence="8">ATP-binding cassette sub-family G member 4</fullName>
    </submittedName>
</protein>
<reference evidence="8 9" key="1">
    <citation type="journal article" date="2019" name="Commun. Biol.">
        <title>The bagworm genome reveals a unique fibroin gene that provides high tensile strength.</title>
        <authorList>
            <person name="Kono N."/>
            <person name="Nakamura H."/>
            <person name="Ohtoshi R."/>
            <person name="Tomita M."/>
            <person name="Numata K."/>
            <person name="Arakawa K."/>
        </authorList>
    </citation>
    <scope>NUCLEOTIDE SEQUENCE [LARGE SCALE GENOMIC DNA]</scope>
</reference>
<evidence type="ECO:0000313" key="8">
    <source>
        <dbReference type="EMBL" id="GBP91474.1"/>
    </source>
</evidence>
<keyword evidence="5" id="KW-1133">Transmembrane helix</keyword>
<dbReference type="GO" id="GO:0042626">
    <property type="term" value="F:ATPase-coupled transmembrane transporter activity"/>
    <property type="evidence" value="ECO:0007669"/>
    <property type="project" value="TreeGrafter"/>
</dbReference>
<dbReference type="PANTHER" id="PTHR48041">
    <property type="entry name" value="ABC TRANSPORTER G FAMILY MEMBER 28"/>
    <property type="match status" value="1"/>
</dbReference>
<dbReference type="Gene3D" id="3.40.50.300">
    <property type="entry name" value="P-loop containing nucleotide triphosphate hydrolases"/>
    <property type="match status" value="1"/>
</dbReference>
<evidence type="ECO:0000256" key="4">
    <source>
        <dbReference type="ARBA" id="ARBA00022692"/>
    </source>
</evidence>
<feature type="domain" description="ABC transporter" evidence="7">
    <location>
        <begin position="29"/>
        <end position="155"/>
    </location>
</feature>
<evidence type="ECO:0000259" key="7">
    <source>
        <dbReference type="Pfam" id="PF00005"/>
    </source>
</evidence>
<keyword evidence="4" id="KW-0812">Transmembrane</keyword>
<evidence type="ECO:0000256" key="1">
    <source>
        <dbReference type="ARBA" id="ARBA00004141"/>
    </source>
</evidence>